<dbReference type="EMBL" id="CP007174">
    <property type="protein sequence ID" value="AIF85499.1"/>
    <property type="molecule type" value="Genomic_DNA"/>
</dbReference>
<protein>
    <submittedName>
        <fullName evidence="2">Uncharacterized protein</fullName>
    </submittedName>
</protein>
<proteinExistence type="predicted"/>
<keyword evidence="3" id="KW-1185">Reference proteome</keyword>
<keyword evidence="1" id="KW-0812">Transmembrane</keyword>
<keyword evidence="1" id="KW-1133">Transmembrane helix</keyword>
<sequence length="68" mass="8017">MLLARYLLFDDAGSTFVFVYAYVYVVNRLRILRGKGEEVRSIGRALNSTAPSGYHHYQQRCRHHRHYS</sequence>
<dbReference type="Proteomes" id="UP000028194">
    <property type="component" value="Chromosome"/>
</dbReference>
<dbReference type="HOGENOM" id="CLU_2783849_0_0_2"/>
<gene>
    <name evidence="2" type="ORF">NTE_03471</name>
</gene>
<keyword evidence="1" id="KW-0472">Membrane</keyword>
<evidence type="ECO:0000256" key="1">
    <source>
        <dbReference type="SAM" id="Phobius"/>
    </source>
</evidence>
<accession>A0A075N225</accession>
<name>A0A075N225_9ARCH</name>
<reference evidence="2 3" key="1">
    <citation type="journal article" date="2014" name="PLoS ONE">
        <title>Genome Sequence of Candidatus Nitrososphaera evergladensis from Group I.1b Enriched from Everglades Soil Reveals Novel Genomic Features of the Ammonia-Oxidizing Archaea.</title>
        <authorList>
            <person name="Zhalnina K.V."/>
            <person name="Dias R."/>
            <person name="Leonard M.T."/>
            <person name="Dorr de Quadros P."/>
            <person name="Camargo F.A."/>
            <person name="Drew J.C."/>
            <person name="Farmerie W.G."/>
            <person name="Daroub S.H."/>
            <person name="Triplett E.W."/>
        </authorList>
    </citation>
    <scope>NUCLEOTIDE SEQUENCE [LARGE SCALE GENOMIC DNA]</scope>
    <source>
        <strain evidence="2 3">SR1</strain>
    </source>
</reference>
<dbReference type="AlphaFoldDB" id="A0A075N225"/>
<evidence type="ECO:0000313" key="2">
    <source>
        <dbReference type="EMBL" id="AIF85499.1"/>
    </source>
</evidence>
<feature type="transmembrane region" description="Helical" evidence="1">
    <location>
        <begin position="6"/>
        <end position="25"/>
    </location>
</feature>
<evidence type="ECO:0000313" key="3">
    <source>
        <dbReference type="Proteomes" id="UP000028194"/>
    </source>
</evidence>
<dbReference type="KEGG" id="nev:NTE_03471"/>
<organism evidence="2 3">
    <name type="scientific">Candidatus Nitrososphaera evergladensis SR1</name>
    <dbReference type="NCBI Taxonomy" id="1459636"/>
    <lineage>
        <taxon>Archaea</taxon>
        <taxon>Nitrososphaerota</taxon>
        <taxon>Nitrososphaeria</taxon>
        <taxon>Nitrososphaerales</taxon>
        <taxon>Nitrososphaeraceae</taxon>
        <taxon>Nitrososphaera</taxon>
    </lineage>
</organism>